<comment type="caution">
    <text evidence="2">The sequence shown here is derived from an EMBL/GenBank/DDBJ whole genome shotgun (WGS) entry which is preliminary data.</text>
</comment>
<sequence length="207" mass="22188">MQWEALLESTEDLDNFYGDGNGSKDLCFIARLAQGTPWSTAGNQSCSTSSVGRKQGPQPAPPLSTSVMPSTMSKISRATARRRVEELPVKTRRTSFHRTLWINNHQGTVTSQSGHVGDAVIIPGAVDADVASVTIGPMLTRSSHLTICQIAYFNFTGFHGKIGVLNGVLDVENHVPTSCDIAPDGEGDGRESRPDCLASCDVTQKIT</sequence>
<dbReference type="EMBL" id="JARJLG010000050">
    <property type="protein sequence ID" value="KAJ7760142.1"/>
    <property type="molecule type" value="Genomic_DNA"/>
</dbReference>
<organism evidence="2 3">
    <name type="scientific">Mycena maculata</name>
    <dbReference type="NCBI Taxonomy" id="230809"/>
    <lineage>
        <taxon>Eukaryota</taxon>
        <taxon>Fungi</taxon>
        <taxon>Dikarya</taxon>
        <taxon>Basidiomycota</taxon>
        <taxon>Agaricomycotina</taxon>
        <taxon>Agaricomycetes</taxon>
        <taxon>Agaricomycetidae</taxon>
        <taxon>Agaricales</taxon>
        <taxon>Marasmiineae</taxon>
        <taxon>Mycenaceae</taxon>
        <taxon>Mycena</taxon>
    </lineage>
</organism>
<gene>
    <name evidence="2" type="ORF">DFH07DRAFT_442452</name>
</gene>
<dbReference type="AlphaFoldDB" id="A0AAD7J9J5"/>
<proteinExistence type="predicted"/>
<keyword evidence="3" id="KW-1185">Reference proteome</keyword>
<feature type="region of interest" description="Disordered" evidence="1">
    <location>
        <begin position="39"/>
        <end position="82"/>
    </location>
</feature>
<feature type="compositionally biased region" description="Polar residues" evidence="1">
    <location>
        <begin position="63"/>
        <end position="76"/>
    </location>
</feature>
<evidence type="ECO:0000313" key="3">
    <source>
        <dbReference type="Proteomes" id="UP001215280"/>
    </source>
</evidence>
<reference evidence="2" key="1">
    <citation type="submission" date="2023-03" db="EMBL/GenBank/DDBJ databases">
        <title>Massive genome expansion in bonnet fungi (Mycena s.s.) driven by repeated elements and novel gene families across ecological guilds.</title>
        <authorList>
            <consortium name="Lawrence Berkeley National Laboratory"/>
            <person name="Harder C.B."/>
            <person name="Miyauchi S."/>
            <person name="Viragh M."/>
            <person name="Kuo A."/>
            <person name="Thoen E."/>
            <person name="Andreopoulos B."/>
            <person name="Lu D."/>
            <person name="Skrede I."/>
            <person name="Drula E."/>
            <person name="Henrissat B."/>
            <person name="Morin E."/>
            <person name="Kohler A."/>
            <person name="Barry K."/>
            <person name="LaButti K."/>
            <person name="Morin E."/>
            <person name="Salamov A."/>
            <person name="Lipzen A."/>
            <person name="Mereny Z."/>
            <person name="Hegedus B."/>
            <person name="Baldrian P."/>
            <person name="Stursova M."/>
            <person name="Weitz H."/>
            <person name="Taylor A."/>
            <person name="Grigoriev I.V."/>
            <person name="Nagy L.G."/>
            <person name="Martin F."/>
            <person name="Kauserud H."/>
        </authorList>
    </citation>
    <scope>NUCLEOTIDE SEQUENCE</scope>
    <source>
        <strain evidence="2">CBHHK188m</strain>
    </source>
</reference>
<evidence type="ECO:0000256" key="1">
    <source>
        <dbReference type="SAM" id="MobiDB-lite"/>
    </source>
</evidence>
<accession>A0AAD7J9J5</accession>
<evidence type="ECO:0000313" key="2">
    <source>
        <dbReference type="EMBL" id="KAJ7760142.1"/>
    </source>
</evidence>
<feature type="compositionally biased region" description="Polar residues" evidence="1">
    <location>
        <begin position="39"/>
        <end position="52"/>
    </location>
</feature>
<protein>
    <submittedName>
        <fullName evidence="2">Uncharacterized protein</fullName>
    </submittedName>
</protein>
<name>A0AAD7J9J5_9AGAR</name>
<dbReference type="Proteomes" id="UP001215280">
    <property type="component" value="Unassembled WGS sequence"/>
</dbReference>